<accession>T1GPG6</accession>
<sequence>MDFSFKIEDFVANEQLILENLKDFEKWKSIPMLDHTMLHNFKDNSLVRFRGMVQDMLDNETYLEKYQVKGEGNCRMQDGKFRDILVLGSGECVDHDSRENAFGERRSLFVISLPGINEWASSHEKGVIAAQTTPPQAESFGQKRSAEDTEMEQDEDVQQEPVQTAQNKRVCTSSVTANEAAAPKGLSAEYHLNSPISDRPSRACLVKVYSDLDSHTLNSVVDVIGFLSVDPAMDISTADVEMDDCDGILAANPPPSLIPRIHAIAVRKMKHLNPLLDTTLQTFEEHPLNFDVVYKDLLIVLTQCLFGDTLAAEYLLAHLISTV</sequence>
<feature type="compositionally biased region" description="Acidic residues" evidence="5">
    <location>
        <begin position="148"/>
        <end position="158"/>
    </location>
</feature>
<dbReference type="GO" id="GO:0006261">
    <property type="term" value="P:DNA-templated DNA replication"/>
    <property type="evidence" value="ECO:0007669"/>
    <property type="project" value="TreeGrafter"/>
</dbReference>
<dbReference type="PANTHER" id="PTHR13489:SF0">
    <property type="entry name" value="MINI-CHROMOSOME MAINTENANCE COMPLEX-BINDING PROTEIN"/>
    <property type="match status" value="1"/>
</dbReference>
<organism evidence="6 7">
    <name type="scientific">Megaselia scalaris</name>
    <name type="common">Humpbacked fly</name>
    <name type="synonym">Phora scalaris</name>
    <dbReference type="NCBI Taxonomy" id="36166"/>
    <lineage>
        <taxon>Eukaryota</taxon>
        <taxon>Metazoa</taxon>
        <taxon>Ecdysozoa</taxon>
        <taxon>Arthropoda</taxon>
        <taxon>Hexapoda</taxon>
        <taxon>Insecta</taxon>
        <taxon>Pterygota</taxon>
        <taxon>Neoptera</taxon>
        <taxon>Endopterygota</taxon>
        <taxon>Diptera</taxon>
        <taxon>Brachycera</taxon>
        <taxon>Muscomorpha</taxon>
        <taxon>Platypezoidea</taxon>
        <taxon>Phoridae</taxon>
        <taxon>Megaseliini</taxon>
        <taxon>Megaselia</taxon>
    </lineage>
</organism>
<dbReference type="PANTHER" id="PTHR13489">
    <property type="entry name" value="MINI-CHROMOSOME MAINTENANCE COMPLEX-BINDING PROTEIN"/>
    <property type="match status" value="1"/>
</dbReference>
<protein>
    <recommendedName>
        <fullName evidence="3">Mini-chromosome maintenance complex-binding protein</fullName>
    </recommendedName>
</protein>
<comment type="similarity">
    <text evidence="2">Belongs to the MCMBP family.</text>
</comment>
<dbReference type="STRING" id="36166.T1GPG6"/>
<evidence type="ECO:0000313" key="7">
    <source>
        <dbReference type="Proteomes" id="UP000015102"/>
    </source>
</evidence>
<dbReference type="Proteomes" id="UP000015102">
    <property type="component" value="Unassembled WGS sequence"/>
</dbReference>
<dbReference type="HOGENOM" id="CLU_861347_0_0_1"/>
<dbReference type="EMBL" id="CAQQ02389530">
    <property type="status" value="NOT_ANNOTATED_CDS"/>
    <property type="molecule type" value="Genomic_DNA"/>
</dbReference>
<dbReference type="GO" id="GO:0003682">
    <property type="term" value="F:chromatin binding"/>
    <property type="evidence" value="ECO:0007669"/>
    <property type="project" value="TreeGrafter"/>
</dbReference>
<keyword evidence="7" id="KW-1185">Reference proteome</keyword>
<dbReference type="GO" id="GO:0005634">
    <property type="term" value="C:nucleus"/>
    <property type="evidence" value="ECO:0007669"/>
    <property type="project" value="UniProtKB-SubCell"/>
</dbReference>
<dbReference type="AlphaFoldDB" id="T1GPG6"/>
<evidence type="ECO:0000256" key="2">
    <source>
        <dbReference type="ARBA" id="ARBA00007925"/>
    </source>
</evidence>
<feature type="compositionally biased region" description="Polar residues" evidence="5">
    <location>
        <begin position="161"/>
        <end position="172"/>
    </location>
</feature>
<evidence type="ECO:0000256" key="3">
    <source>
        <dbReference type="ARBA" id="ARBA00015405"/>
    </source>
</evidence>
<dbReference type="EnsemblMetazoa" id="MESCA005496-RA">
    <property type="protein sequence ID" value="MESCA005496-PA"/>
    <property type="gene ID" value="MESCA005496"/>
</dbReference>
<keyword evidence="4" id="KW-0539">Nucleus</keyword>
<dbReference type="Pfam" id="PF09739">
    <property type="entry name" value="MCM_bind"/>
    <property type="match status" value="1"/>
</dbReference>
<evidence type="ECO:0000313" key="6">
    <source>
        <dbReference type="EnsemblMetazoa" id="MESCA005496-PA"/>
    </source>
</evidence>
<reference evidence="7" key="1">
    <citation type="submission" date="2013-02" db="EMBL/GenBank/DDBJ databases">
        <authorList>
            <person name="Hughes D."/>
        </authorList>
    </citation>
    <scope>NUCLEOTIDE SEQUENCE</scope>
    <source>
        <strain>Durham</strain>
        <strain evidence="7">NC isolate 2 -- Noor lab</strain>
    </source>
</reference>
<proteinExistence type="inferred from homology"/>
<evidence type="ECO:0000256" key="1">
    <source>
        <dbReference type="ARBA" id="ARBA00004123"/>
    </source>
</evidence>
<evidence type="ECO:0000256" key="5">
    <source>
        <dbReference type="SAM" id="MobiDB-lite"/>
    </source>
</evidence>
<comment type="subcellular location">
    <subcellularLocation>
        <location evidence="1">Nucleus</location>
    </subcellularLocation>
</comment>
<feature type="region of interest" description="Disordered" evidence="5">
    <location>
        <begin position="132"/>
        <end position="172"/>
    </location>
</feature>
<evidence type="ECO:0000256" key="4">
    <source>
        <dbReference type="ARBA" id="ARBA00023242"/>
    </source>
</evidence>
<name>T1GPG6_MEGSC</name>
<dbReference type="InterPro" id="IPR019140">
    <property type="entry name" value="MCM_complex-bd"/>
</dbReference>
<reference evidence="6" key="2">
    <citation type="submission" date="2015-06" db="UniProtKB">
        <authorList>
            <consortium name="EnsemblMetazoa"/>
        </authorList>
    </citation>
    <scope>IDENTIFICATION</scope>
</reference>